<gene>
    <name evidence="1" type="ORF">P171DRAFT_160178</name>
</gene>
<accession>A0A9P4U6Q8</accession>
<sequence>TVKDHSTSPKANGCAETAKQFLKHNVHAQDWILALKHNVVPALLGLLLVSLPNLKALRCSALWIMDFPLLTSLISAKVTSVPINHSHILFTGRPSALFNFSSFEKLKNLSMSMEAIYYWDSRPRLPYPWPMPLLPPNIQTLQISEGTESTASFIEDLCKVKKEGTSFQSLCLIDVFFSLPYDFTVIAPACLRTVCSDAVVSLSLYFPGFPITTPEVDRNLWSLKEERVMVQIGWEKFSKENPVANEVTPYDWARLIAMESYGCEPSAEKDINFDAEGDIEMTSID</sequence>
<dbReference type="EMBL" id="MU001512">
    <property type="protein sequence ID" value="KAF2438398.1"/>
    <property type="molecule type" value="Genomic_DNA"/>
</dbReference>
<evidence type="ECO:0000313" key="2">
    <source>
        <dbReference type="Proteomes" id="UP000799764"/>
    </source>
</evidence>
<name>A0A9P4U6Q8_9PLEO</name>
<organism evidence="1 2">
    <name type="scientific">Karstenula rhodostoma CBS 690.94</name>
    <dbReference type="NCBI Taxonomy" id="1392251"/>
    <lineage>
        <taxon>Eukaryota</taxon>
        <taxon>Fungi</taxon>
        <taxon>Dikarya</taxon>
        <taxon>Ascomycota</taxon>
        <taxon>Pezizomycotina</taxon>
        <taxon>Dothideomycetes</taxon>
        <taxon>Pleosporomycetidae</taxon>
        <taxon>Pleosporales</taxon>
        <taxon>Massarineae</taxon>
        <taxon>Didymosphaeriaceae</taxon>
        <taxon>Karstenula</taxon>
    </lineage>
</organism>
<feature type="non-terminal residue" evidence="1">
    <location>
        <position position="1"/>
    </location>
</feature>
<evidence type="ECO:0000313" key="1">
    <source>
        <dbReference type="EMBL" id="KAF2438398.1"/>
    </source>
</evidence>
<dbReference type="Proteomes" id="UP000799764">
    <property type="component" value="Unassembled WGS sequence"/>
</dbReference>
<comment type="caution">
    <text evidence="1">The sequence shown here is derived from an EMBL/GenBank/DDBJ whole genome shotgun (WGS) entry which is preliminary data.</text>
</comment>
<keyword evidence="2" id="KW-1185">Reference proteome</keyword>
<reference evidence="1" key="1">
    <citation type="journal article" date="2020" name="Stud. Mycol.">
        <title>101 Dothideomycetes genomes: a test case for predicting lifestyles and emergence of pathogens.</title>
        <authorList>
            <person name="Haridas S."/>
            <person name="Albert R."/>
            <person name="Binder M."/>
            <person name="Bloem J."/>
            <person name="Labutti K."/>
            <person name="Salamov A."/>
            <person name="Andreopoulos B."/>
            <person name="Baker S."/>
            <person name="Barry K."/>
            <person name="Bills G."/>
            <person name="Bluhm B."/>
            <person name="Cannon C."/>
            <person name="Castanera R."/>
            <person name="Culley D."/>
            <person name="Daum C."/>
            <person name="Ezra D."/>
            <person name="Gonzalez J."/>
            <person name="Henrissat B."/>
            <person name="Kuo A."/>
            <person name="Liang C."/>
            <person name="Lipzen A."/>
            <person name="Lutzoni F."/>
            <person name="Magnuson J."/>
            <person name="Mondo S."/>
            <person name="Nolan M."/>
            <person name="Ohm R."/>
            <person name="Pangilinan J."/>
            <person name="Park H.-J."/>
            <person name="Ramirez L."/>
            <person name="Alfaro M."/>
            <person name="Sun H."/>
            <person name="Tritt A."/>
            <person name="Yoshinaga Y."/>
            <person name="Zwiers L.-H."/>
            <person name="Turgeon B."/>
            <person name="Goodwin S."/>
            <person name="Spatafora J."/>
            <person name="Crous P."/>
            <person name="Grigoriev I."/>
        </authorList>
    </citation>
    <scope>NUCLEOTIDE SEQUENCE</scope>
    <source>
        <strain evidence="1">CBS 690.94</strain>
    </source>
</reference>
<proteinExistence type="predicted"/>
<protein>
    <submittedName>
        <fullName evidence="1">Uncharacterized protein</fullName>
    </submittedName>
</protein>
<dbReference type="OrthoDB" id="3219396at2759"/>
<dbReference type="AlphaFoldDB" id="A0A9P4U6Q8"/>